<dbReference type="SUPFAM" id="SSF54637">
    <property type="entry name" value="Thioesterase/thiol ester dehydrase-isomerase"/>
    <property type="match status" value="1"/>
</dbReference>
<dbReference type="Gene3D" id="3.10.129.10">
    <property type="entry name" value="Hotdog Thioesterase"/>
    <property type="match status" value="1"/>
</dbReference>
<name>A0A6C2UMR6_9BACT</name>
<evidence type="ECO:0000313" key="3">
    <source>
        <dbReference type="EMBL" id="VGO20604.1"/>
    </source>
</evidence>
<proteinExistence type="predicted"/>
<protein>
    <recommendedName>
        <fullName evidence="2">Thioesterase putative domain-containing protein</fullName>
    </recommendedName>
</protein>
<dbReference type="RefSeq" id="WP_136062008.1">
    <property type="nucleotide sequence ID" value="NZ_CAAHFH010000001.1"/>
</dbReference>
<accession>A0A6C2UMR6</accession>
<evidence type="ECO:0000259" key="2">
    <source>
        <dbReference type="Pfam" id="PF09500"/>
    </source>
</evidence>
<keyword evidence="4" id="KW-1185">Reference proteome</keyword>
<organism evidence="3 4">
    <name type="scientific">Pontiella sulfatireligans</name>
    <dbReference type="NCBI Taxonomy" id="2750658"/>
    <lineage>
        <taxon>Bacteria</taxon>
        <taxon>Pseudomonadati</taxon>
        <taxon>Kiritimatiellota</taxon>
        <taxon>Kiritimatiellia</taxon>
        <taxon>Kiritimatiellales</taxon>
        <taxon>Pontiellaceae</taxon>
        <taxon>Pontiella</taxon>
    </lineage>
</organism>
<keyword evidence="1" id="KW-0812">Transmembrane</keyword>
<feature type="domain" description="Thioesterase putative" evidence="2">
    <location>
        <begin position="7"/>
        <end position="135"/>
    </location>
</feature>
<keyword evidence="1" id="KW-0472">Membrane</keyword>
<dbReference type="Pfam" id="PF09500">
    <property type="entry name" value="YiiD_C"/>
    <property type="match status" value="1"/>
</dbReference>
<gene>
    <name evidence="3" type="ORF">SCARR_02669</name>
</gene>
<dbReference type="InterPro" id="IPR029069">
    <property type="entry name" value="HotDog_dom_sf"/>
</dbReference>
<dbReference type="Proteomes" id="UP000346198">
    <property type="component" value="Unassembled WGS sequence"/>
</dbReference>
<keyword evidence="1" id="KW-1133">Transmembrane helix</keyword>
<dbReference type="InterPro" id="IPR012660">
    <property type="entry name" value="YiiD_C"/>
</dbReference>
<evidence type="ECO:0000313" key="4">
    <source>
        <dbReference type="Proteomes" id="UP000346198"/>
    </source>
</evidence>
<dbReference type="EMBL" id="CAAHFH010000001">
    <property type="protein sequence ID" value="VGO20604.1"/>
    <property type="molecule type" value="Genomic_DNA"/>
</dbReference>
<dbReference type="AlphaFoldDB" id="A0A6C2UMR6"/>
<evidence type="ECO:0000256" key="1">
    <source>
        <dbReference type="SAM" id="Phobius"/>
    </source>
</evidence>
<sequence length="150" mass="16082">MNAEQLENLFKDIAPAQALQIKPTHYANGKLELTAPLKPNLNDKGTGFAGSISSMLVLAGWAVITIGLKEADLDAEVMVVKSETEYSGPVQSELKAEASVSPSEMARVSQELEKRGRSRLTVQSRMGTSACMTASYAIISRGWNPLNSGI</sequence>
<feature type="transmembrane region" description="Helical" evidence="1">
    <location>
        <begin position="48"/>
        <end position="68"/>
    </location>
</feature>
<reference evidence="3 4" key="1">
    <citation type="submission" date="2019-04" db="EMBL/GenBank/DDBJ databases">
        <authorList>
            <person name="Van Vliet M D."/>
        </authorList>
    </citation>
    <scope>NUCLEOTIDE SEQUENCE [LARGE SCALE GENOMIC DNA]</scope>
    <source>
        <strain evidence="3 4">F21</strain>
    </source>
</reference>